<proteinExistence type="predicted"/>
<dbReference type="InterPro" id="IPR029030">
    <property type="entry name" value="Caspase-like_dom_sf"/>
</dbReference>
<dbReference type="InterPro" id="IPR011600">
    <property type="entry name" value="Pept_C14_caspase"/>
</dbReference>
<reference evidence="2 3" key="1">
    <citation type="submission" date="2021-05" db="EMBL/GenBank/DDBJ databases">
        <title>Comparative genomic studies on the polysaccharide-degrading batcterial strains of the Flammeovirga genus.</title>
        <authorList>
            <person name="Zewei F."/>
            <person name="Zheng Z."/>
            <person name="Yu L."/>
            <person name="Ruyue G."/>
            <person name="Yanhong M."/>
            <person name="Yuanyuan C."/>
            <person name="Jingyan G."/>
            <person name="Wenjun H."/>
        </authorList>
    </citation>
    <scope>NUCLEOTIDE SEQUENCE [LARGE SCALE GENOMIC DNA]</scope>
    <source>
        <strain evidence="2 3">NBRC:100898</strain>
    </source>
</reference>
<dbReference type="SUPFAM" id="SSF52129">
    <property type="entry name" value="Caspase-like"/>
    <property type="match status" value="1"/>
</dbReference>
<evidence type="ECO:0000313" key="3">
    <source>
        <dbReference type="Proteomes" id="UP000678679"/>
    </source>
</evidence>
<dbReference type="InterPro" id="IPR050452">
    <property type="entry name" value="Metacaspase"/>
</dbReference>
<dbReference type="PANTHER" id="PTHR48104:SF30">
    <property type="entry name" value="METACASPASE-1"/>
    <property type="match status" value="1"/>
</dbReference>
<dbReference type="KEGG" id="fya:KMW28_11675"/>
<organism evidence="2 3">
    <name type="scientific">Flammeovirga yaeyamensis</name>
    <dbReference type="NCBI Taxonomy" id="367791"/>
    <lineage>
        <taxon>Bacteria</taxon>
        <taxon>Pseudomonadati</taxon>
        <taxon>Bacteroidota</taxon>
        <taxon>Cytophagia</taxon>
        <taxon>Cytophagales</taxon>
        <taxon>Flammeovirgaceae</taxon>
        <taxon>Flammeovirga</taxon>
    </lineage>
</organism>
<keyword evidence="3" id="KW-1185">Reference proteome</keyword>
<dbReference type="RefSeq" id="WP_169663270.1">
    <property type="nucleotide sequence ID" value="NZ_CP076132.1"/>
</dbReference>
<evidence type="ECO:0000313" key="2">
    <source>
        <dbReference type="EMBL" id="QWG00311.1"/>
    </source>
</evidence>
<dbReference type="Gene3D" id="3.40.50.1460">
    <property type="match status" value="1"/>
</dbReference>
<gene>
    <name evidence="2" type="ORF">KMW28_11675</name>
</gene>
<dbReference type="GO" id="GO:0006508">
    <property type="term" value="P:proteolysis"/>
    <property type="evidence" value="ECO:0007669"/>
    <property type="project" value="InterPro"/>
</dbReference>
<sequence length="504" mass="58132">MTQYYFKYCIAITLFLSFDTLSQVNYTHYHAVQPFAMNIIFNEEFENNDHKWEIVQHDEDIFRHSNLKDGNYHLSSKEKNETVIELKSGFQYTTLDNFEIETKIKHVANNKSHANGIIWGMSPNGKKGYSFVFSGDGRFHIQKLNDGHEVEIVKWQYHKSIKKYDYNKLTVRKIDHSYYLFINEHFVKRFPYSKLTSKDDVTGFVAEGTSINIENITIKHINTVILDNHAKEQLLVNANKTLSSPVFASRGLVVDKKEVNKPFEETVGNFYALIISVQNYDDKDIQDLKYPHRDAKNFRSILEEKYGFATSNIIQLNDPKRDDVVKAFNSMRNQINENDNLIIYYAGHGIYDEEVAEGYWLPSDAHKSDDSHWIANSNLSTKLKGIKAKHTLLISDACFSGSIFRSSRSILNEPSQSITNYYSKKSRKGMTSGTLKTVPDQSVFSKYLFQTLNTNQDKFMTASSLFYRFNKIVANNSQNAPQFGVLYGVGDEGGEFVFINKQKK</sequence>
<accession>A0AAX1N1T5</accession>
<dbReference type="GO" id="GO:0005737">
    <property type="term" value="C:cytoplasm"/>
    <property type="evidence" value="ECO:0007669"/>
    <property type="project" value="TreeGrafter"/>
</dbReference>
<dbReference type="GO" id="GO:0004197">
    <property type="term" value="F:cysteine-type endopeptidase activity"/>
    <property type="evidence" value="ECO:0007669"/>
    <property type="project" value="InterPro"/>
</dbReference>
<feature type="domain" description="Peptidase C14 caspase" evidence="1">
    <location>
        <begin position="271"/>
        <end position="477"/>
    </location>
</feature>
<dbReference type="PANTHER" id="PTHR48104">
    <property type="entry name" value="METACASPASE-4"/>
    <property type="match status" value="1"/>
</dbReference>
<protein>
    <submittedName>
        <fullName evidence="2">Caspase family protein</fullName>
    </submittedName>
</protein>
<dbReference type="AlphaFoldDB" id="A0AAX1N1T5"/>
<name>A0AAX1N1T5_9BACT</name>
<dbReference type="Gene3D" id="2.60.120.560">
    <property type="entry name" value="Exo-inulinase, domain 1"/>
    <property type="match status" value="1"/>
</dbReference>
<dbReference type="Pfam" id="PF00656">
    <property type="entry name" value="Peptidase_C14"/>
    <property type="match status" value="1"/>
</dbReference>
<dbReference type="Proteomes" id="UP000678679">
    <property type="component" value="Chromosome 1"/>
</dbReference>
<dbReference type="EMBL" id="CP076132">
    <property type="protein sequence ID" value="QWG00311.1"/>
    <property type="molecule type" value="Genomic_DNA"/>
</dbReference>
<evidence type="ECO:0000259" key="1">
    <source>
        <dbReference type="Pfam" id="PF00656"/>
    </source>
</evidence>